<dbReference type="InterPro" id="IPR029063">
    <property type="entry name" value="SAM-dependent_MTases_sf"/>
</dbReference>
<name>X0WJT6_9ZZZZ</name>
<dbReference type="EMBL" id="BARS01030579">
    <property type="protein sequence ID" value="GAG23462.1"/>
    <property type="molecule type" value="Genomic_DNA"/>
</dbReference>
<sequence length="168" mass="18708">MIEKSVNLVPWRVRHWIRSIPGVAQLQRQIFARCIGDCQFVHRINAGPAAGLNYQVHLPQDKQIWTGTYEAEVATKICETVIPGKACFDIGAHRGFLSGVMAVAGASEVHCFEPNPGNIEQLRSLRDLNKEYRFIIHEMAVGNHSGTAEFLLMGQSSMGKVQESDFQS</sequence>
<feature type="non-terminal residue" evidence="1">
    <location>
        <position position="168"/>
    </location>
</feature>
<dbReference type="Gene3D" id="3.40.50.150">
    <property type="entry name" value="Vaccinia Virus protein VP39"/>
    <property type="match status" value="1"/>
</dbReference>
<dbReference type="NCBIfam" id="TIGR01444">
    <property type="entry name" value="fkbM_fam"/>
    <property type="match status" value="1"/>
</dbReference>
<comment type="caution">
    <text evidence="1">The sequence shown here is derived from an EMBL/GenBank/DDBJ whole genome shotgun (WGS) entry which is preliminary data.</text>
</comment>
<evidence type="ECO:0008006" key="2">
    <source>
        <dbReference type="Google" id="ProtNLM"/>
    </source>
</evidence>
<dbReference type="SUPFAM" id="SSF53335">
    <property type="entry name" value="S-adenosyl-L-methionine-dependent methyltransferases"/>
    <property type="match status" value="1"/>
</dbReference>
<organism evidence="1">
    <name type="scientific">marine sediment metagenome</name>
    <dbReference type="NCBI Taxonomy" id="412755"/>
    <lineage>
        <taxon>unclassified sequences</taxon>
        <taxon>metagenomes</taxon>
        <taxon>ecological metagenomes</taxon>
    </lineage>
</organism>
<protein>
    <recommendedName>
        <fullName evidence="2">Methyltransferase FkbM domain-containing protein</fullName>
    </recommendedName>
</protein>
<dbReference type="InterPro" id="IPR006342">
    <property type="entry name" value="FkbM_mtfrase"/>
</dbReference>
<proteinExistence type="predicted"/>
<dbReference type="AlphaFoldDB" id="X0WJT6"/>
<accession>X0WJT6</accession>
<evidence type="ECO:0000313" key="1">
    <source>
        <dbReference type="EMBL" id="GAG23462.1"/>
    </source>
</evidence>
<gene>
    <name evidence="1" type="ORF">S01H1_47684</name>
</gene>
<reference evidence="1" key="1">
    <citation type="journal article" date="2014" name="Front. Microbiol.">
        <title>High frequency of phylogenetically diverse reductive dehalogenase-homologous genes in deep subseafloor sedimentary metagenomes.</title>
        <authorList>
            <person name="Kawai M."/>
            <person name="Futagami T."/>
            <person name="Toyoda A."/>
            <person name="Takaki Y."/>
            <person name="Nishi S."/>
            <person name="Hori S."/>
            <person name="Arai W."/>
            <person name="Tsubouchi T."/>
            <person name="Morono Y."/>
            <person name="Uchiyama I."/>
            <person name="Ito T."/>
            <person name="Fujiyama A."/>
            <person name="Inagaki F."/>
            <person name="Takami H."/>
        </authorList>
    </citation>
    <scope>NUCLEOTIDE SEQUENCE</scope>
    <source>
        <strain evidence="1">Expedition CK06-06</strain>
    </source>
</reference>